<dbReference type="InterPro" id="IPR050679">
    <property type="entry name" value="Bact_HTH_transcr_reg"/>
</dbReference>
<accession>A0A9Q4AYS5</accession>
<evidence type="ECO:0000256" key="1">
    <source>
        <dbReference type="ARBA" id="ARBA00023015"/>
    </source>
</evidence>
<dbReference type="FunFam" id="1.10.10.10:FF:000079">
    <property type="entry name" value="GntR family transcriptional regulator"/>
    <property type="match status" value="1"/>
</dbReference>
<dbReference type="RefSeq" id="WP_257819751.1">
    <property type="nucleotide sequence ID" value="NZ_JABXYM010000001.1"/>
</dbReference>
<keyword evidence="1" id="KW-0805">Transcription regulation</keyword>
<dbReference type="InterPro" id="IPR036390">
    <property type="entry name" value="WH_DNA-bd_sf"/>
</dbReference>
<dbReference type="GO" id="GO:0045892">
    <property type="term" value="P:negative regulation of DNA-templated transcription"/>
    <property type="evidence" value="ECO:0007669"/>
    <property type="project" value="TreeGrafter"/>
</dbReference>
<evidence type="ECO:0000313" key="6">
    <source>
        <dbReference type="Proteomes" id="UP001057753"/>
    </source>
</evidence>
<comment type="caution">
    <text evidence="5">The sequence shown here is derived from an EMBL/GenBank/DDBJ whole genome shotgun (WGS) entry which is preliminary data.</text>
</comment>
<dbReference type="Pfam" id="PF07702">
    <property type="entry name" value="UTRA"/>
    <property type="match status" value="1"/>
</dbReference>
<proteinExistence type="predicted"/>
<dbReference type="InterPro" id="IPR011663">
    <property type="entry name" value="UTRA"/>
</dbReference>
<name>A0A9Q4AYS5_SALAG</name>
<dbReference type="Gene3D" id="3.40.1410.10">
    <property type="entry name" value="Chorismate lyase-like"/>
    <property type="match status" value="1"/>
</dbReference>
<evidence type="ECO:0000259" key="4">
    <source>
        <dbReference type="PROSITE" id="PS50949"/>
    </source>
</evidence>
<keyword evidence="3" id="KW-0804">Transcription</keyword>
<keyword evidence="6" id="KW-1185">Reference proteome</keyword>
<feature type="domain" description="HTH gntR-type" evidence="4">
    <location>
        <begin position="8"/>
        <end position="76"/>
    </location>
</feature>
<dbReference type="PANTHER" id="PTHR44846">
    <property type="entry name" value="MANNOSYL-D-GLYCERATE TRANSPORT/METABOLISM SYSTEM REPRESSOR MNGR-RELATED"/>
    <property type="match status" value="1"/>
</dbReference>
<dbReference type="SMART" id="SM00866">
    <property type="entry name" value="UTRA"/>
    <property type="match status" value="1"/>
</dbReference>
<dbReference type="PANTHER" id="PTHR44846:SF1">
    <property type="entry name" value="MANNOSYL-D-GLYCERATE TRANSPORT_METABOLISM SYSTEM REPRESSOR MNGR-RELATED"/>
    <property type="match status" value="1"/>
</dbReference>
<dbReference type="CDD" id="cd07377">
    <property type="entry name" value="WHTH_GntR"/>
    <property type="match status" value="1"/>
</dbReference>
<dbReference type="EMBL" id="JABXYM010000001">
    <property type="protein sequence ID" value="MCR6095093.1"/>
    <property type="molecule type" value="Genomic_DNA"/>
</dbReference>
<gene>
    <name evidence="5" type="ORF">HXA33_00840</name>
</gene>
<evidence type="ECO:0000256" key="2">
    <source>
        <dbReference type="ARBA" id="ARBA00023125"/>
    </source>
</evidence>
<protein>
    <submittedName>
        <fullName evidence="5">GntR family transcriptional regulator</fullName>
    </submittedName>
</protein>
<dbReference type="Gene3D" id="1.10.10.10">
    <property type="entry name" value="Winged helix-like DNA-binding domain superfamily/Winged helix DNA-binding domain"/>
    <property type="match status" value="1"/>
</dbReference>
<evidence type="ECO:0000313" key="5">
    <source>
        <dbReference type="EMBL" id="MCR6095093.1"/>
    </source>
</evidence>
<reference evidence="5" key="1">
    <citation type="submission" date="2020-06" db="EMBL/GenBank/DDBJ databases">
        <title>Insight into the genomes of haloalkaliphilic bacilli from Kenyan soda lakes.</title>
        <authorList>
            <person name="Mwirichia R."/>
            <person name="Villamizar G.C."/>
            <person name="Poehlein A."/>
            <person name="Mugweru J."/>
            <person name="Kipnyargis A."/>
            <person name="Kiplimo D."/>
            <person name="Orwa P."/>
            <person name="Daniel R."/>
        </authorList>
    </citation>
    <scope>NUCLEOTIDE SEQUENCE</scope>
    <source>
        <strain evidence="5">B1096_S55</strain>
    </source>
</reference>
<evidence type="ECO:0000256" key="3">
    <source>
        <dbReference type="ARBA" id="ARBA00023163"/>
    </source>
</evidence>
<dbReference type="GO" id="GO:0003700">
    <property type="term" value="F:DNA-binding transcription factor activity"/>
    <property type="evidence" value="ECO:0007669"/>
    <property type="project" value="InterPro"/>
</dbReference>
<dbReference type="GO" id="GO:0003677">
    <property type="term" value="F:DNA binding"/>
    <property type="evidence" value="ECO:0007669"/>
    <property type="project" value="UniProtKB-KW"/>
</dbReference>
<dbReference type="InterPro" id="IPR036388">
    <property type="entry name" value="WH-like_DNA-bd_sf"/>
</dbReference>
<organism evidence="5 6">
    <name type="scientific">Salipaludibacillus agaradhaerens</name>
    <name type="common">Bacillus agaradhaerens</name>
    <dbReference type="NCBI Taxonomy" id="76935"/>
    <lineage>
        <taxon>Bacteria</taxon>
        <taxon>Bacillati</taxon>
        <taxon>Bacillota</taxon>
        <taxon>Bacilli</taxon>
        <taxon>Bacillales</taxon>
        <taxon>Bacillaceae</taxon>
    </lineage>
</organism>
<dbReference type="PRINTS" id="PR00035">
    <property type="entry name" value="HTHGNTR"/>
</dbReference>
<dbReference type="InterPro" id="IPR000524">
    <property type="entry name" value="Tscrpt_reg_HTH_GntR"/>
</dbReference>
<sequence>MTKKEIDKSLHKIVKESLIDDIQNGTYPVQAQLPTEADLCRRFNVSRTTVRNALQQLVNEGYIERTQGKGTFVSNQRVKQTLSSTEGSYMEQLRLQGKKPTIKVLDFTVIPSDVFLSHALEIDEEEPVHQLKRIRYADDVPLQYEIAYLPWRLTTTLKKDECEGSLYHMLRHSMNLPIAKTVEHLHIVHAQEDVAAQLDIPLHFPCMQIETHAFLADETKIEYSIAYFHGDKASFTIERHYDRKELKD</sequence>
<keyword evidence="2" id="KW-0238">DNA-binding</keyword>
<dbReference type="InterPro" id="IPR028978">
    <property type="entry name" value="Chorismate_lyase_/UTRA_dom_sf"/>
</dbReference>
<dbReference type="Proteomes" id="UP001057753">
    <property type="component" value="Unassembled WGS sequence"/>
</dbReference>
<dbReference type="AlphaFoldDB" id="A0A9Q4AYS5"/>
<dbReference type="Pfam" id="PF00392">
    <property type="entry name" value="GntR"/>
    <property type="match status" value="1"/>
</dbReference>
<dbReference type="SUPFAM" id="SSF64288">
    <property type="entry name" value="Chorismate lyase-like"/>
    <property type="match status" value="1"/>
</dbReference>
<dbReference type="SMART" id="SM00345">
    <property type="entry name" value="HTH_GNTR"/>
    <property type="match status" value="1"/>
</dbReference>
<dbReference type="SUPFAM" id="SSF46785">
    <property type="entry name" value="Winged helix' DNA-binding domain"/>
    <property type="match status" value="1"/>
</dbReference>
<dbReference type="PROSITE" id="PS50949">
    <property type="entry name" value="HTH_GNTR"/>
    <property type="match status" value="1"/>
</dbReference>